<sequence length="82" mass="9826">INTYYTYSFTIPIYLYLYIFTYILLFISYMSNLCKLSFPFSFTPSTISLLIITIIYSLVNFLIYISIIHLTYYFFSFSLPLL</sequence>
<evidence type="ECO:0000313" key="2">
    <source>
        <dbReference type="EMBL" id="KAL0096161.1"/>
    </source>
</evidence>
<feature type="transmembrane region" description="Helical" evidence="1">
    <location>
        <begin position="13"/>
        <end position="34"/>
    </location>
</feature>
<feature type="transmembrane region" description="Helical" evidence="1">
    <location>
        <begin position="46"/>
        <end position="75"/>
    </location>
</feature>
<comment type="caution">
    <text evidence="2">The sequence shown here is derived from an EMBL/GenBank/DDBJ whole genome shotgun (WGS) entry which is preliminary data.</text>
</comment>
<reference evidence="2 3" key="1">
    <citation type="submission" date="2024-04" db="EMBL/GenBank/DDBJ databases">
        <title>Symmetric and asymmetric DNA N6-adenine methylation regulates different biological responses in Mucorales.</title>
        <authorList>
            <consortium name="Lawrence Berkeley National Laboratory"/>
            <person name="Lax C."/>
            <person name="Mondo S.J."/>
            <person name="Osorio-Concepcion M."/>
            <person name="Muszewska A."/>
            <person name="Corrochano-Luque M."/>
            <person name="Gutierrez G."/>
            <person name="Riley R."/>
            <person name="Lipzen A."/>
            <person name="Guo J."/>
            <person name="Hundley H."/>
            <person name="Amirebrahimi M."/>
            <person name="Ng V."/>
            <person name="Lorenzo-Gutierrez D."/>
            <person name="Binder U."/>
            <person name="Yang J."/>
            <person name="Song Y."/>
            <person name="Canovas D."/>
            <person name="Navarro E."/>
            <person name="Freitag M."/>
            <person name="Gabaldon T."/>
            <person name="Grigoriev I.V."/>
            <person name="Corrochano L.M."/>
            <person name="Nicolas F.E."/>
            <person name="Garre V."/>
        </authorList>
    </citation>
    <scope>NUCLEOTIDE SEQUENCE [LARGE SCALE GENOMIC DNA]</scope>
    <source>
        <strain evidence="2 3">L51</strain>
    </source>
</reference>
<dbReference type="Proteomes" id="UP001448207">
    <property type="component" value="Unassembled WGS sequence"/>
</dbReference>
<keyword evidence="3" id="KW-1185">Reference proteome</keyword>
<keyword evidence="1" id="KW-1133">Transmembrane helix</keyword>
<gene>
    <name evidence="2" type="ORF">J3Q64DRAFT_1706535</name>
</gene>
<proteinExistence type="predicted"/>
<keyword evidence="1" id="KW-0812">Transmembrane</keyword>
<feature type="non-terminal residue" evidence="2">
    <location>
        <position position="1"/>
    </location>
</feature>
<accession>A0ABR3BBC6</accession>
<organism evidence="2 3">
    <name type="scientific">Phycomyces blakesleeanus</name>
    <dbReference type="NCBI Taxonomy" id="4837"/>
    <lineage>
        <taxon>Eukaryota</taxon>
        <taxon>Fungi</taxon>
        <taxon>Fungi incertae sedis</taxon>
        <taxon>Mucoromycota</taxon>
        <taxon>Mucoromycotina</taxon>
        <taxon>Mucoromycetes</taxon>
        <taxon>Mucorales</taxon>
        <taxon>Phycomycetaceae</taxon>
        <taxon>Phycomyces</taxon>
    </lineage>
</organism>
<name>A0ABR3BBC6_PHYBL</name>
<evidence type="ECO:0000313" key="3">
    <source>
        <dbReference type="Proteomes" id="UP001448207"/>
    </source>
</evidence>
<protein>
    <submittedName>
        <fullName evidence="2">Uncharacterized protein</fullName>
    </submittedName>
</protein>
<keyword evidence="1" id="KW-0472">Membrane</keyword>
<dbReference type="EMBL" id="JBCLYO010000001">
    <property type="protein sequence ID" value="KAL0096161.1"/>
    <property type="molecule type" value="Genomic_DNA"/>
</dbReference>
<evidence type="ECO:0000256" key="1">
    <source>
        <dbReference type="SAM" id="Phobius"/>
    </source>
</evidence>